<evidence type="ECO:0000259" key="4">
    <source>
        <dbReference type="PROSITE" id="PS50043"/>
    </source>
</evidence>
<dbReference type="SUPFAM" id="SSF46894">
    <property type="entry name" value="C-terminal effector domain of the bipartite response regulators"/>
    <property type="match status" value="1"/>
</dbReference>
<dbReference type="PROSITE" id="PS50043">
    <property type="entry name" value="HTH_LUXR_2"/>
    <property type="match status" value="1"/>
</dbReference>
<feature type="domain" description="HTH luxR-type" evidence="4">
    <location>
        <begin position="296"/>
        <end position="361"/>
    </location>
</feature>
<keyword evidence="6" id="KW-1185">Reference proteome</keyword>
<evidence type="ECO:0000313" key="6">
    <source>
        <dbReference type="Proteomes" id="UP000268094"/>
    </source>
</evidence>
<dbReference type="PANTHER" id="PTHR44688">
    <property type="entry name" value="DNA-BINDING TRANSCRIPTIONAL ACTIVATOR DEVR_DOSR"/>
    <property type="match status" value="1"/>
</dbReference>
<dbReference type="InterPro" id="IPR036388">
    <property type="entry name" value="WH-like_DNA-bd_sf"/>
</dbReference>
<evidence type="ECO:0000313" key="5">
    <source>
        <dbReference type="EMBL" id="RKG86425.1"/>
    </source>
</evidence>
<dbReference type="EMBL" id="RAVZ01000114">
    <property type="protein sequence ID" value="RKG86425.1"/>
    <property type="molecule type" value="Genomic_DNA"/>
</dbReference>
<dbReference type="GO" id="GO:0006355">
    <property type="term" value="P:regulation of DNA-templated transcription"/>
    <property type="evidence" value="ECO:0007669"/>
    <property type="project" value="InterPro"/>
</dbReference>
<dbReference type="CDD" id="cd06170">
    <property type="entry name" value="LuxR_C_like"/>
    <property type="match status" value="1"/>
</dbReference>
<gene>
    <name evidence="5" type="ORF">D7V88_17920</name>
</gene>
<keyword evidence="3" id="KW-0804">Transcription</keyword>
<evidence type="ECO:0000256" key="1">
    <source>
        <dbReference type="ARBA" id="ARBA00023015"/>
    </source>
</evidence>
<keyword evidence="2" id="KW-0238">DNA-binding</keyword>
<accession>A0A3A8ISY0</accession>
<dbReference type="PANTHER" id="PTHR44688:SF16">
    <property type="entry name" value="DNA-BINDING TRANSCRIPTIONAL ACTIVATOR DEVR_DOSR"/>
    <property type="match status" value="1"/>
</dbReference>
<dbReference type="InterPro" id="IPR000792">
    <property type="entry name" value="Tscrpt_reg_LuxR_C"/>
</dbReference>
<evidence type="ECO:0000256" key="3">
    <source>
        <dbReference type="ARBA" id="ARBA00023163"/>
    </source>
</evidence>
<reference evidence="6" key="1">
    <citation type="submission" date="2018-09" db="EMBL/GenBank/DDBJ databases">
        <authorList>
            <person name="Livingstone P.G."/>
            <person name="Whitworth D.E."/>
        </authorList>
    </citation>
    <scope>NUCLEOTIDE SEQUENCE [LARGE SCALE GENOMIC DNA]</scope>
    <source>
        <strain evidence="6">CA054A</strain>
    </source>
</reference>
<dbReference type="SMART" id="SM00421">
    <property type="entry name" value="HTH_LUXR"/>
    <property type="match status" value="1"/>
</dbReference>
<protein>
    <submittedName>
        <fullName evidence="5">LuxR family transcriptional regulator</fullName>
    </submittedName>
</protein>
<sequence length="364" mass="41014">MSGSLKLTTHEHMLRDSVITALNSSLSFPQVLEATRAPLLELAPSDSLALCLMRTTPVLDFQWLVPGYSIPLLEQYASVSDHDFVRAPIFAQPNVVLRDDEMLPRKEYEHSLLYQRSRELGLGLDHVMAVLLPIRPDFLGAFALYRTRRRSYSSRCAAVLSSITAHLVNAVRNCSDVQAMTTGAHLLEELHSGSDTAYLVVEPSARLVKRSRHATVLLERWFAPSDRHSSGLPLPLKERLDALVRMDADARLDKNVWVSLQADGYRTVRFIELPASEGPRQWALLMNEIPMSIPLPVDMRSKLTAREAEVAMYMLRNWNHEQIADELVIAVGTVDTHVRHIRDKLGIDSRADLLYQAARLNKPV</sequence>
<dbReference type="Proteomes" id="UP000268094">
    <property type="component" value="Unassembled WGS sequence"/>
</dbReference>
<dbReference type="OrthoDB" id="5486937at2"/>
<organism evidence="5 6">
    <name type="scientific">Corallococcus terminator</name>
    <dbReference type="NCBI Taxonomy" id="2316733"/>
    <lineage>
        <taxon>Bacteria</taxon>
        <taxon>Pseudomonadati</taxon>
        <taxon>Myxococcota</taxon>
        <taxon>Myxococcia</taxon>
        <taxon>Myxococcales</taxon>
        <taxon>Cystobacterineae</taxon>
        <taxon>Myxococcaceae</taxon>
        <taxon>Corallococcus</taxon>
    </lineage>
</organism>
<name>A0A3A8ISY0_9BACT</name>
<dbReference type="Gene3D" id="1.10.10.10">
    <property type="entry name" value="Winged helix-like DNA-binding domain superfamily/Winged helix DNA-binding domain"/>
    <property type="match status" value="1"/>
</dbReference>
<keyword evidence="1" id="KW-0805">Transcription regulation</keyword>
<dbReference type="Pfam" id="PF00196">
    <property type="entry name" value="GerE"/>
    <property type="match status" value="1"/>
</dbReference>
<dbReference type="GO" id="GO:0003677">
    <property type="term" value="F:DNA binding"/>
    <property type="evidence" value="ECO:0007669"/>
    <property type="project" value="UniProtKB-KW"/>
</dbReference>
<evidence type="ECO:0000256" key="2">
    <source>
        <dbReference type="ARBA" id="ARBA00023125"/>
    </source>
</evidence>
<dbReference type="RefSeq" id="WP_120541861.1">
    <property type="nucleotide sequence ID" value="NZ_RAVZ01000114.1"/>
</dbReference>
<dbReference type="AlphaFoldDB" id="A0A3A8ISY0"/>
<comment type="caution">
    <text evidence="5">The sequence shown here is derived from an EMBL/GenBank/DDBJ whole genome shotgun (WGS) entry which is preliminary data.</text>
</comment>
<dbReference type="InterPro" id="IPR016032">
    <property type="entry name" value="Sig_transdc_resp-reg_C-effctor"/>
</dbReference>
<proteinExistence type="predicted"/>
<dbReference type="PRINTS" id="PR00038">
    <property type="entry name" value="HTHLUXR"/>
</dbReference>